<dbReference type="GO" id="GO:0003924">
    <property type="term" value="F:GTPase activity"/>
    <property type="evidence" value="ECO:0007669"/>
    <property type="project" value="InterPro"/>
</dbReference>
<feature type="non-terminal residue" evidence="3">
    <location>
        <position position="156"/>
    </location>
</feature>
<evidence type="ECO:0000313" key="4">
    <source>
        <dbReference type="Proteomes" id="UP000601435"/>
    </source>
</evidence>
<dbReference type="OrthoDB" id="347018at2759"/>
<accession>A0A812R9N0</accession>
<dbReference type="GO" id="GO:0042254">
    <property type="term" value="P:ribosome biogenesis"/>
    <property type="evidence" value="ECO:0007669"/>
    <property type="project" value="UniProtKB-UniRule"/>
</dbReference>
<feature type="compositionally biased region" description="Basic and acidic residues" evidence="1">
    <location>
        <begin position="111"/>
        <end position="132"/>
    </location>
</feature>
<gene>
    <name evidence="3" type="primary">obg</name>
    <name evidence="3" type="ORF">SNEC2469_LOCUS11800</name>
</gene>
<sequence length="156" mass="16730">LRHFADAAALAARERAEELPERARNKGISSADPSPGQVVELFGTEDVESFPRLQKPFVDRIWLSAKAGNGGSPAPNANRRPHLPTGPGYGGHGGNVILKATTQIESFLDVPEKINAEHGGDGHDSSRGKSGKDYVLQVPLGTIIRERVFSGERTPE</sequence>
<name>A0A812R9N0_9DINO</name>
<evidence type="ECO:0000313" key="3">
    <source>
        <dbReference type="EMBL" id="CAE7429812.1"/>
    </source>
</evidence>
<proteinExistence type="predicted"/>
<dbReference type="PANTHER" id="PTHR11702:SF44">
    <property type="entry name" value="GTP-BINDING PROTEIN OBGC, CHLOROPLASTIC"/>
    <property type="match status" value="1"/>
</dbReference>
<comment type="caution">
    <text evidence="3">The sequence shown here is derived from an EMBL/GenBank/DDBJ whole genome shotgun (WGS) entry which is preliminary data.</text>
</comment>
<protein>
    <submittedName>
        <fullName evidence="3">Obg protein</fullName>
    </submittedName>
</protein>
<feature type="non-terminal residue" evidence="3">
    <location>
        <position position="1"/>
    </location>
</feature>
<dbReference type="InterPro" id="IPR036726">
    <property type="entry name" value="GTP1_OBG_dom_sf"/>
</dbReference>
<evidence type="ECO:0000256" key="1">
    <source>
        <dbReference type="SAM" id="MobiDB-lite"/>
    </source>
</evidence>
<dbReference type="Pfam" id="PF01018">
    <property type="entry name" value="GTP1_OBG"/>
    <property type="match status" value="1"/>
</dbReference>
<dbReference type="InterPro" id="IPR006169">
    <property type="entry name" value="GTP1_OBG_dom"/>
</dbReference>
<evidence type="ECO:0000259" key="2">
    <source>
        <dbReference type="PROSITE" id="PS51883"/>
    </source>
</evidence>
<dbReference type="PANTHER" id="PTHR11702">
    <property type="entry name" value="DEVELOPMENTALLY REGULATED GTP-BINDING PROTEIN-RELATED"/>
    <property type="match status" value="1"/>
</dbReference>
<dbReference type="GO" id="GO:0005739">
    <property type="term" value="C:mitochondrion"/>
    <property type="evidence" value="ECO:0007669"/>
    <property type="project" value="TreeGrafter"/>
</dbReference>
<organism evidence="3 4">
    <name type="scientific">Symbiodinium necroappetens</name>
    <dbReference type="NCBI Taxonomy" id="1628268"/>
    <lineage>
        <taxon>Eukaryota</taxon>
        <taxon>Sar</taxon>
        <taxon>Alveolata</taxon>
        <taxon>Dinophyceae</taxon>
        <taxon>Suessiales</taxon>
        <taxon>Symbiodiniaceae</taxon>
        <taxon>Symbiodinium</taxon>
    </lineage>
</organism>
<dbReference type="InterPro" id="IPR045086">
    <property type="entry name" value="OBG_GTPase"/>
</dbReference>
<dbReference type="AlphaFoldDB" id="A0A812R9N0"/>
<reference evidence="3" key="1">
    <citation type="submission" date="2021-02" db="EMBL/GenBank/DDBJ databases">
        <authorList>
            <person name="Dougan E. K."/>
            <person name="Rhodes N."/>
            <person name="Thang M."/>
            <person name="Chan C."/>
        </authorList>
    </citation>
    <scope>NUCLEOTIDE SEQUENCE</scope>
</reference>
<feature type="region of interest" description="Disordered" evidence="1">
    <location>
        <begin position="67"/>
        <end position="95"/>
    </location>
</feature>
<dbReference type="Proteomes" id="UP000601435">
    <property type="component" value="Unassembled WGS sequence"/>
</dbReference>
<keyword evidence="4" id="KW-1185">Reference proteome</keyword>
<dbReference type="EMBL" id="CAJNJA010018730">
    <property type="protein sequence ID" value="CAE7429812.1"/>
    <property type="molecule type" value="Genomic_DNA"/>
</dbReference>
<feature type="domain" description="Obg" evidence="2">
    <location>
        <begin position="55"/>
        <end position="156"/>
    </location>
</feature>
<dbReference type="PROSITE" id="PS51883">
    <property type="entry name" value="OBG"/>
    <property type="match status" value="1"/>
</dbReference>
<feature type="compositionally biased region" description="Basic and acidic residues" evidence="1">
    <location>
        <begin position="13"/>
        <end position="24"/>
    </location>
</feature>
<feature type="region of interest" description="Disordered" evidence="1">
    <location>
        <begin position="13"/>
        <end position="37"/>
    </location>
</feature>
<dbReference type="SUPFAM" id="SSF82051">
    <property type="entry name" value="Obg GTP-binding protein N-terminal domain"/>
    <property type="match status" value="1"/>
</dbReference>
<feature type="region of interest" description="Disordered" evidence="1">
    <location>
        <begin position="111"/>
        <end position="134"/>
    </location>
</feature>
<dbReference type="Gene3D" id="2.70.210.12">
    <property type="entry name" value="GTP1/OBG domain"/>
    <property type="match status" value="1"/>
</dbReference>
<dbReference type="GO" id="GO:0005525">
    <property type="term" value="F:GTP binding"/>
    <property type="evidence" value="ECO:0007669"/>
    <property type="project" value="InterPro"/>
</dbReference>